<protein>
    <recommendedName>
        <fullName evidence="3">SWIM-type domain-containing protein</fullName>
    </recommendedName>
</protein>
<dbReference type="Proteomes" id="UP001049176">
    <property type="component" value="Chromosome 3"/>
</dbReference>
<gene>
    <name evidence="4" type="ORF">E1B28_005448</name>
</gene>
<keyword evidence="1" id="KW-0479">Metal-binding</keyword>
<dbReference type="InterPro" id="IPR007527">
    <property type="entry name" value="Znf_SWIM"/>
</dbReference>
<dbReference type="AlphaFoldDB" id="A0A9P7UW52"/>
<keyword evidence="1" id="KW-0862">Zinc</keyword>
<keyword evidence="5" id="KW-1185">Reference proteome</keyword>
<feature type="compositionally biased region" description="Acidic residues" evidence="2">
    <location>
        <begin position="822"/>
        <end position="834"/>
    </location>
</feature>
<feature type="region of interest" description="Disordered" evidence="2">
    <location>
        <begin position="1"/>
        <end position="110"/>
    </location>
</feature>
<dbReference type="GeneID" id="66074524"/>
<comment type="caution">
    <text evidence="4">The sequence shown here is derived from an EMBL/GenBank/DDBJ whole genome shotgun (WGS) entry which is preliminary data.</text>
</comment>
<proteinExistence type="predicted"/>
<dbReference type="RefSeq" id="XP_043011094.1">
    <property type="nucleotide sequence ID" value="XM_043150010.1"/>
</dbReference>
<sequence>MMSNASSICQPNSKKPKPPGTCAYTKCNRRLEPGDSKYTSCKKCREQDNERKRQRRKQQKADNPSLSPILANPKNHHVRTLDPATSQRPEAESESGSEVEASRMSAQRFPNPDEMFTALRKLSRQGTIIDFYGQYTLPIDPMVSDKERVQLTMREAWGVTGYRWTVHSNRKLQNGHKTKAWCSQDACRKKAPKPRQGENIKHRDNVGMHRFECQSSLLASCKDQRKGSHIVKLVSLRIRHCNKHVPYYDVSMPIEALDVIRESLEWSTPSSLAAKIQAEHPTVTAAQIHRAWAAMSEEIWKKDPNQLLSVQKVLEEHQNIVDVFEVEAIPDVEQICWGLKIIAEKLTVKKSVVEIAMDATYNTNSMHLELYCIMAEFDNTGFPLSYCLLSTTKSATPQKRINSLERWAVHIRDRYHINPKFINVDKDLGEIGMAQRVWPDARVQICGWHMKKAIRERLVKTKLSTTPYNPVEAWKSFSFIDIFFVPPSHPDLGEREGGREGGGRDSTLDDPEPDQEEKPNPNALYIHLPATQKKIGQDLPDLASLPPDITLKIRIPALKSTQGQNSGLEDTPKRVFCPAELRDVVIARINDHRNAHPLLPGKTAPTPDGIYYWAVNSMYEFCVEHDLRELWAYLWENWYRPARWKLWARAVVSEIPRLNTTMIMESHWRHIKNDFLHHFSKPRLDLLAWILITKLAPSYYRKLDIMQGDIGRYRFSCAWRKPFKNAWKECEKKHIPEPQGTFEYRTNVKRWVCTCRALAKSRFLICKHLVQAVKPVPPHFFLEVTRNRTAPIWSHPSLVPLKDDGDEEQILGDSDRNVGAGDESDDEGNITDDEDDYRVQAEQRLSSNSTFQERMTYIIQGINSFAGGLAYQMQFRDERFLTRLESQGKGFFSLMETCLEKERRENSSCACNPGTWNPQFSSAMFYRSRHPDT</sequence>
<feature type="compositionally biased region" description="Polar residues" evidence="2">
    <location>
        <begin position="1"/>
        <end position="13"/>
    </location>
</feature>
<dbReference type="OrthoDB" id="3262412at2759"/>
<dbReference type="InterPro" id="IPR018289">
    <property type="entry name" value="MULE_transposase_dom"/>
</dbReference>
<evidence type="ECO:0000259" key="3">
    <source>
        <dbReference type="PROSITE" id="PS50966"/>
    </source>
</evidence>
<feature type="region of interest" description="Disordered" evidence="2">
    <location>
        <begin position="798"/>
        <end position="834"/>
    </location>
</feature>
<evidence type="ECO:0000313" key="5">
    <source>
        <dbReference type="Proteomes" id="UP001049176"/>
    </source>
</evidence>
<accession>A0A9P7UW52</accession>
<dbReference type="KEGG" id="more:E1B28_005448"/>
<evidence type="ECO:0000313" key="4">
    <source>
        <dbReference type="EMBL" id="KAG7094624.1"/>
    </source>
</evidence>
<name>A0A9P7UW52_9AGAR</name>
<evidence type="ECO:0000256" key="2">
    <source>
        <dbReference type="SAM" id="MobiDB-lite"/>
    </source>
</evidence>
<feature type="compositionally biased region" description="Basic and acidic residues" evidence="2">
    <location>
        <begin position="491"/>
        <end position="507"/>
    </location>
</feature>
<reference evidence="4" key="1">
    <citation type="journal article" date="2021" name="Genome Biol. Evol.">
        <title>The assembled and annotated genome of the fairy-ring fungus Marasmius oreades.</title>
        <authorList>
            <person name="Hiltunen M."/>
            <person name="Ament-Velasquez S.L."/>
            <person name="Johannesson H."/>
        </authorList>
    </citation>
    <scope>NUCLEOTIDE SEQUENCE</scope>
    <source>
        <strain evidence="4">03SP1</strain>
    </source>
</reference>
<organism evidence="4 5">
    <name type="scientific">Marasmius oreades</name>
    <name type="common">fairy-ring Marasmius</name>
    <dbReference type="NCBI Taxonomy" id="181124"/>
    <lineage>
        <taxon>Eukaryota</taxon>
        <taxon>Fungi</taxon>
        <taxon>Dikarya</taxon>
        <taxon>Basidiomycota</taxon>
        <taxon>Agaricomycotina</taxon>
        <taxon>Agaricomycetes</taxon>
        <taxon>Agaricomycetidae</taxon>
        <taxon>Agaricales</taxon>
        <taxon>Marasmiineae</taxon>
        <taxon>Marasmiaceae</taxon>
        <taxon>Marasmius</taxon>
    </lineage>
</organism>
<dbReference type="EMBL" id="CM032183">
    <property type="protein sequence ID" value="KAG7094624.1"/>
    <property type="molecule type" value="Genomic_DNA"/>
</dbReference>
<dbReference type="Pfam" id="PF10551">
    <property type="entry name" value="MULE"/>
    <property type="match status" value="1"/>
</dbReference>
<evidence type="ECO:0000256" key="1">
    <source>
        <dbReference type="PROSITE-ProRule" id="PRU00325"/>
    </source>
</evidence>
<feature type="region of interest" description="Disordered" evidence="2">
    <location>
        <begin position="490"/>
        <end position="521"/>
    </location>
</feature>
<dbReference type="PROSITE" id="PS50966">
    <property type="entry name" value="ZF_SWIM"/>
    <property type="match status" value="1"/>
</dbReference>
<dbReference type="GO" id="GO:0008270">
    <property type="term" value="F:zinc ion binding"/>
    <property type="evidence" value="ECO:0007669"/>
    <property type="project" value="UniProtKB-KW"/>
</dbReference>
<keyword evidence="1" id="KW-0863">Zinc-finger</keyword>
<feature type="domain" description="SWIM-type" evidence="3">
    <location>
        <begin position="744"/>
        <end position="777"/>
    </location>
</feature>